<name>A0A1T3NI70_9ACTN</name>
<evidence type="ECO:0000256" key="1">
    <source>
        <dbReference type="HAMAP-Rule" id="MF_00165"/>
    </source>
</evidence>
<comment type="similarity">
    <text evidence="1">Belongs to the thymidylate kinase family.</text>
</comment>
<gene>
    <name evidence="1" type="primary">tmk</name>
    <name evidence="2" type="ORF">B4N89_46545</name>
</gene>
<dbReference type="Proteomes" id="UP000190037">
    <property type="component" value="Unassembled WGS sequence"/>
</dbReference>
<proteinExistence type="inferred from homology"/>
<dbReference type="Gene3D" id="3.40.50.300">
    <property type="entry name" value="P-loop containing nucleotide triphosphate hydrolases"/>
    <property type="match status" value="1"/>
</dbReference>
<keyword evidence="1 2" id="KW-0418">Kinase</keyword>
<dbReference type="InterPro" id="IPR027417">
    <property type="entry name" value="P-loop_NTPase"/>
</dbReference>
<keyword evidence="1" id="KW-0808">Transferase</keyword>
<keyword evidence="1" id="KW-0545">Nucleotide biosynthesis</keyword>
<evidence type="ECO:0000313" key="3">
    <source>
        <dbReference type="Proteomes" id="UP000190037"/>
    </source>
</evidence>
<dbReference type="InterPro" id="IPR018094">
    <property type="entry name" value="Thymidylate_kinase"/>
</dbReference>
<reference evidence="2 3" key="1">
    <citation type="submission" date="2017-03" db="EMBL/GenBank/DDBJ databases">
        <title>Draft genome sequence of Streptomyces scabrisporus NF3, endophyte isolated from Amphipterygium adstringens.</title>
        <authorList>
            <person name="Vazquez M."/>
            <person name="Ceapa C.D."/>
            <person name="Rodriguez Luna D."/>
            <person name="Sanchez Esquivel S."/>
        </authorList>
    </citation>
    <scope>NUCLEOTIDE SEQUENCE [LARGE SCALE GENOMIC DNA]</scope>
    <source>
        <strain evidence="2 3">NF3</strain>
    </source>
</reference>
<accession>A0A1T3NI70</accession>
<keyword evidence="1" id="KW-0547">Nucleotide-binding</keyword>
<dbReference type="GO" id="GO:0006235">
    <property type="term" value="P:dTTP biosynthetic process"/>
    <property type="evidence" value="ECO:0007669"/>
    <property type="project" value="UniProtKB-UniRule"/>
</dbReference>
<dbReference type="RefSeq" id="WP_078982772.1">
    <property type="nucleotide sequence ID" value="NZ_MWQN01000006.1"/>
</dbReference>
<dbReference type="OrthoDB" id="9774907at2"/>
<organism evidence="2 3">
    <name type="scientific">Embleya scabrispora</name>
    <dbReference type="NCBI Taxonomy" id="159449"/>
    <lineage>
        <taxon>Bacteria</taxon>
        <taxon>Bacillati</taxon>
        <taxon>Actinomycetota</taxon>
        <taxon>Actinomycetes</taxon>
        <taxon>Kitasatosporales</taxon>
        <taxon>Streptomycetaceae</taxon>
        <taxon>Embleya</taxon>
    </lineage>
</organism>
<dbReference type="HAMAP" id="MF_00165">
    <property type="entry name" value="Thymidylate_kinase"/>
    <property type="match status" value="1"/>
</dbReference>
<protein>
    <recommendedName>
        <fullName evidence="1">Thymidylate kinase</fullName>
        <ecNumber evidence="1">2.7.4.9</ecNumber>
    </recommendedName>
    <alternativeName>
        <fullName evidence="1">dTMP kinase</fullName>
    </alternativeName>
</protein>
<feature type="binding site" evidence="1">
    <location>
        <begin position="19"/>
        <end position="26"/>
    </location>
    <ligand>
        <name>ATP</name>
        <dbReference type="ChEBI" id="CHEBI:30616"/>
    </ligand>
</feature>
<comment type="caution">
    <text evidence="2">The sequence shown here is derived from an EMBL/GenBank/DDBJ whole genome shotgun (WGS) entry which is preliminary data.</text>
</comment>
<dbReference type="GO" id="GO:0005524">
    <property type="term" value="F:ATP binding"/>
    <property type="evidence" value="ECO:0007669"/>
    <property type="project" value="UniProtKB-UniRule"/>
</dbReference>
<evidence type="ECO:0000313" key="2">
    <source>
        <dbReference type="EMBL" id="OPC76493.1"/>
    </source>
</evidence>
<keyword evidence="1" id="KW-0067">ATP-binding</keyword>
<keyword evidence="3" id="KW-1185">Reference proteome</keyword>
<dbReference type="AlphaFoldDB" id="A0A1T3NI70"/>
<dbReference type="EC" id="2.7.4.9" evidence="1"/>
<comment type="catalytic activity">
    <reaction evidence="1">
        <text>dTMP + ATP = dTDP + ADP</text>
        <dbReference type="Rhea" id="RHEA:13517"/>
        <dbReference type="ChEBI" id="CHEBI:30616"/>
        <dbReference type="ChEBI" id="CHEBI:58369"/>
        <dbReference type="ChEBI" id="CHEBI:63528"/>
        <dbReference type="ChEBI" id="CHEBI:456216"/>
        <dbReference type="EC" id="2.7.4.9"/>
    </reaction>
</comment>
<dbReference type="EMBL" id="MWQN01000006">
    <property type="protein sequence ID" value="OPC76493.1"/>
    <property type="molecule type" value="Genomic_DNA"/>
</dbReference>
<comment type="function">
    <text evidence="1">Phosphorylation of dTMP to form dTDP in both de novo and salvage pathways of dTTP synthesis.</text>
</comment>
<sequence>MTPTRPHPAPVHPFLVVEGLDGAGKTTLRKALFRLFEDLYGTTPLSLLTTNHLEPALVPTLVDGKFHPTPANRDAYLTAVAEDKHTCLHRLVHPHRRIRPILADRWLLSELAFFAVVHDLDPADTHRTLARTLDTAPDLTLVLDLPAHHAHTRARRRGTDTLRRDWDTPEVQARVHAAYDTIASTPERFPLLGTVVRIDARREPAELLHTAWDTLRLHGLLPHRYARA</sequence>
<dbReference type="GO" id="GO:0006233">
    <property type="term" value="P:dTDP biosynthetic process"/>
    <property type="evidence" value="ECO:0007669"/>
    <property type="project" value="InterPro"/>
</dbReference>
<dbReference type="STRING" id="159449.B4N89_46545"/>
<dbReference type="GO" id="GO:0004798">
    <property type="term" value="F:dTMP kinase activity"/>
    <property type="evidence" value="ECO:0007669"/>
    <property type="project" value="UniProtKB-UniRule"/>
</dbReference>
<dbReference type="SUPFAM" id="SSF52540">
    <property type="entry name" value="P-loop containing nucleoside triphosphate hydrolases"/>
    <property type="match status" value="1"/>
</dbReference>